<dbReference type="SUPFAM" id="SSF55166">
    <property type="entry name" value="Hedgehog/DD-peptidase"/>
    <property type="match status" value="1"/>
</dbReference>
<dbReference type="InterPro" id="IPR009045">
    <property type="entry name" value="Zn_M74/Hedgehog-like"/>
</dbReference>
<dbReference type="Gene3D" id="3.30.200.180">
    <property type="match status" value="1"/>
</dbReference>
<dbReference type="PANTHER" id="PTHR34385:SF1">
    <property type="entry name" value="PEPTIDOGLYCAN L-ALANYL-D-GLUTAMATE ENDOPEPTIDASE CWLK"/>
    <property type="match status" value="1"/>
</dbReference>
<keyword evidence="2" id="KW-0121">Carboxypeptidase</keyword>
<dbReference type="InterPro" id="IPR003709">
    <property type="entry name" value="VanY-like_core_dom"/>
</dbReference>
<keyword evidence="3" id="KW-1185">Reference proteome</keyword>
<keyword evidence="2" id="KW-0645">Protease</keyword>
<proteinExistence type="predicted"/>
<dbReference type="Pfam" id="PF02557">
    <property type="entry name" value="VanY"/>
    <property type="match status" value="1"/>
</dbReference>
<gene>
    <name evidence="2" type="ORF">WMO24_01275</name>
</gene>
<dbReference type="PANTHER" id="PTHR34385">
    <property type="entry name" value="D-ALANYL-D-ALANINE CARBOXYPEPTIDASE"/>
    <property type="match status" value="1"/>
</dbReference>
<protein>
    <submittedName>
        <fullName evidence="2">D-alanyl-D-alanine carboxypeptidase family protein</fullName>
    </submittedName>
</protein>
<evidence type="ECO:0000259" key="1">
    <source>
        <dbReference type="Pfam" id="PF02557"/>
    </source>
</evidence>
<dbReference type="GO" id="GO:0004180">
    <property type="term" value="F:carboxypeptidase activity"/>
    <property type="evidence" value="ECO:0007669"/>
    <property type="project" value="UniProtKB-KW"/>
</dbReference>
<evidence type="ECO:0000313" key="3">
    <source>
        <dbReference type="Proteomes" id="UP001477672"/>
    </source>
</evidence>
<accession>A0ABV1GBA8</accession>
<dbReference type="EMBL" id="JBBMFA010000035">
    <property type="protein sequence ID" value="MEQ2519075.1"/>
    <property type="molecule type" value="Genomic_DNA"/>
</dbReference>
<name>A0ABV1GBA8_9FIRM</name>
<feature type="domain" description="D-alanyl-D-alanine carboxypeptidase-like core" evidence="1">
    <location>
        <begin position="44"/>
        <end position="168"/>
    </location>
</feature>
<keyword evidence="2" id="KW-0378">Hydrolase</keyword>
<evidence type="ECO:0000313" key="2">
    <source>
        <dbReference type="EMBL" id="MEQ2519075.1"/>
    </source>
</evidence>
<dbReference type="Gene3D" id="3.30.1380.10">
    <property type="match status" value="1"/>
</dbReference>
<dbReference type="Proteomes" id="UP001477672">
    <property type="component" value="Unassembled WGS sequence"/>
</dbReference>
<organism evidence="2 3">
    <name type="scientific">Ruthenibacterium intestinale</name>
    <dbReference type="NCBI Taxonomy" id="3133163"/>
    <lineage>
        <taxon>Bacteria</taxon>
        <taxon>Bacillati</taxon>
        <taxon>Bacillota</taxon>
        <taxon>Clostridia</taxon>
        <taxon>Eubacteriales</taxon>
        <taxon>Oscillospiraceae</taxon>
        <taxon>Ruthenibacterium</taxon>
    </lineage>
</organism>
<sequence>MRRMVLLREQVREGTLLVVNRQHPLRSSQKIELINVGNGVQMERHAAAAFNECVRLVGGRETIVPVSGWRSAQEQKKIWDDTMRKEGACFTESYVAHPGCSEHQTGLAIDLGKAAESIDFIRPDFPQEGVCRAFRTQSVRWGFVQRYRAHKRQQTGIAEEPWHFRYVGAPHAQILESRDLCLEEYSDFLKQGPVNLELGGVQATVFYVPESGAKTVADVPDGLVQVSGDNCGGFILTVWRWRA</sequence>
<dbReference type="InterPro" id="IPR052179">
    <property type="entry name" value="DD-CPase-like"/>
</dbReference>
<reference evidence="2 3" key="1">
    <citation type="submission" date="2024-03" db="EMBL/GenBank/DDBJ databases">
        <title>Human intestinal bacterial collection.</title>
        <authorList>
            <person name="Pauvert C."/>
            <person name="Hitch T.C.A."/>
            <person name="Clavel T."/>
        </authorList>
    </citation>
    <scope>NUCLEOTIDE SEQUENCE [LARGE SCALE GENOMIC DNA]</scope>
    <source>
        <strain evidence="2 3">CLA-JM-H11</strain>
    </source>
</reference>
<comment type="caution">
    <text evidence="2">The sequence shown here is derived from an EMBL/GenBank/DDBJ whole genome shotgun (WGS) entry which is preliminary data.</text>
</comment>